<feature type="transmembrane region" description="Helical" evidence="10">
    <location>
        <begin position="22"/>
        <end position="46"/>
    </location>
</feature>
<reference evidence="13" key="1">
    <citation type="submission" date="2022-06" db="EMBL/GenBank/DDBJ databases">
        <title>CFH 74404 Thermomicrobiaceae sp.</title>
        <authorList>
            <person name="Ming H."/>
            <person name="Li W.-J."/>
            <person name="Zhao Z."/>
        </authorList>
    </citation>
    <scope>NUCLEOTIDE SEQUENCE</scope>
    <source>
        <strain evidence="13">CFH 74404</strain>
    </source>
</reference>
<evidence type="ECO:0000256" key="5">
    <source>
        <dbReference type="ARBA" id="ARBA00022679"/>
    </source>
</evidence>
<evidence type="ECO:0000256" key="2">
    <source>
        <dbReference type="ARBA" id="ARBA00004370"/>
    </source>
</evidence>
<keyword evidence="7" id="KW-0418">Kinase</keyword>
<dbReference type="GO" id="GO:0046983">
    <property type="term" value="F:protein dimerization activity"/>
    <property type="evidence" value="ECO:0007669"/>
    <property type="project" value="InterPro"/>
</dbReference>
<protein>
    <recommendedName>
        <fullName evidence="3">histidine kinase</fullName>
        <ecNumber evidence="3">2.7.13.3</ecNumber>
    </recommendedName>
</protein>
<dbReference type="Pfam" id="PF02518">
    <property type="entry name" value="HATPase_c"/>
    <property type="match status" value="1"/>
</dbReference>
<accession>A0AA41WF65</accession>
<evidence type="ECO:0000256" key="3">
    <source>
        <dbReference type="ARBA" id="ARBA00012438"/>
    </source>
</evidence>
<keyword evidence="4" id="KW-0597">Phosphoprotein</keyword>
<dbReference type="PROSITE" id="PS50109">
    <property type="entry name" value="HIS_KIN"/>
    <property type="match status" value="1"/>
</dbReference>
<keyword evidence="10" id="KW-0472">Membrane</keyword>
<dbReference type="CDD" id="cd06225">
    <property type="entry name" value="HAMP"/>
    <property type="match status" value="1"/>
</dbReference>
<feature type="domain" description="HAMP" evidence="12">
    <location>
        <begin position="79"/>
        <end position="133"/>
    </location>
</feature>
<feature type="domain" description="Histidine kinase" evidence="11">
    <location>
        <begin position="256"/>
        <end position="346"/>
    </location>
</feature>
<evidence type="ECO:0000259" key="11">
    <source>
        <dbReference type="PROSITE" id="PS50109"/>
    </source>
</evidence>
<keyword evidence="9" id="KW-0902">Two-component regulatory system</keyword>
<keyword evidence="10" id="KW-1133">Transmembrane helix</keyword>
<dbReference type="RefSeq" id="WP_284056078.1">
    <property type="nucleotide sequence ID" value="NZ_JAMSLR010000002.1"/>
</dbReference>
<comment type="subcellular location">
    <subcellularLocation>
        <location evidence="2">Membrane</location>
    </subcellularLocation>
</comment>
<dbReference type="Pfam" id="PF00672">
    <property type="entry name" value="HAMP"/>
    <property type="match status" value="1"/>
</dbReference>
<dbReference type="PANTHER" id="PTHR24421:SF10">
    <property type="entry name" value="NITRATE_NITRITE SENSOR PROTEIN NARQ"/>
    <property type="match status" value="1"/>
</dbReference>
<evidence type="ECO:0000256" key="1">
    <source>
        <dbReference type="ARBA" id="ARBA00000085"/>
    </source>
</evidence>
<evidence type="ECO:0000256" key="8">
    <source>
        <dbReference type="ARBA" id="ARBA00022840"/>
    </source>
</evidence>
<dbReference type="InterPro" id="IPR050482">
    <property type="entry name" value="Sensor_HK_TwoCompSys"/>
</dbReference>
<gene>
    <name evidence="13" type="ORF">NET02_03995</name>
</gene>
<dbReference type="Gene3D" id="6.10.340.10">
    <property type="match status" value="1"/>
</dbReference>
<dbReference type="SMART" id="SM00304">
    <property type="entry name" value="HAMP"/>
    <property type="match status" value="1"/>
</dbReference>
<dbReference type="CDD" id="cd16917">
    <property type="entry name" value="HATPase_UhpB-NarQ-NarX-like"/>
    <property type="match status" value="1"/>
</dbReference>
<dbReference type="InterPro" id="IPR003594">
    <property type="entry name" value="HATPase_dom"/>
</dbReference>
<organism evidence="13 14">
    <name type="scientific">Thermalbibacter longus</name>
    <dbReference type="NCBI Taxonomy" id="2951981"/>
    <lineage>
        <taxon>Bacteria</taxon>
        <taxon>Pseudomonadati</taxon>
        <taxon>Thermomicrobiota</taxon>
        <taxon>Thermomicrobia</taxon>
        <taxon>Thermomicrobiales</taxon>
        <taxon>Thermomicrobiaceae</taxon>
        <taxon>Thermalbibacter</taxon>
    </lineage>
</organism>
<dbReference type="GO" id="GO:0005524">
    <property type="term" value="F:ATP binding"/>
    <property type="evidence" value="ECO:0007669"/>
    <property type="project" value="UniProtKB-KW"/>
</dbReference>
<comment type="caution">
    <text evidence="13">The sequence shown here is derived from an EMBL/GenBank/DDBJ whole genome shotgun (WGS) entry which is preliminary data.</text>
</comment>
<evidence type="ECO:0000256" key="6">
    <source>
        <dbReference type="ARBA" id="ARBA00022741"/>
    </source>
</evidence>
<dbReference type="EC" id="2.7.13.3" evidence="3"/>
<dbReference type="EMBL" id="JAMSLR010000002">
    <property type="protein sequence ID" value="MCM8748296.1"/>
    <property type="molecule type" value="Genomic_DNA"/>
</dbReference>
<sequence>MTMSQVRSLLPTLVRRLLGLPIFYKVLIANSVIVVGGAVVGTTLTLLSTGNTEHLPELVALFATTGTLLSVVINWIVLRAAFQPIAALEETADQVRQGNFQVRAPSVAFSDPDLDALTATFNAMLDTVVAYQNRLRELSLRVLTAQEEERRRIARELHDDTAQSLTAQLLRLKMLEDRGGVTDRQTLSELIGQTAATLESIRAIAHELRPPSLDDLGLPAALEGLAAQQRQRFGLPVTVTIRGPRRRLDPDVELALYRIAQEALTNVAKHAQAGQAQLQLSFENGQVTLEIRDDGRGFDIGQLPSRHGGLGLFSMRERAQLVGAELTLASTPGKGTVVRVTAPLSPQAVAGFFDHRRDTATETPVTMEAHR</sequence>
<evidence type="ECO:0000256" key="10">
    <source>
        <dbReference type="SAM" id="Phobius"/>
    </source>
</evidence>
<proteinExistence type="predicted"/>
<dbReference type="InterPro" id="IPR011712">
    <property type="entry name" value="Sig_transdc_His_kin_sub3_dim/P"/>
</dbReference>
<dbReference type="SUPFAM" id="SSF55874">
    <property type="entry name" value="ATPase domain of HSP90 chaperone/DNA topoisomerase II/histidine kinase"/>
    <property type="match status" value="1"/>
</dbReference>
<dbReference type="PANTHER" id="PTHR24421">
    <property type="entry name" value="NITRATE/NITRITE SENSOR PROTEIN NARX-RELATED"/>
    <property type="match status" value="1"/>
</dbReference>
<evidence type="ECO:0000313" key="13">
    <source>
        <dbReference type="EMBL" id="MCM8748296.1"/>
    </source>
</evidence>
<keyword evidence="6" id="KW-0547">Nucleotide-binding</keyword>
<dbReference type="Pfam" id="PF07730">
    <property type="entry name" value="HisKA_3"/>
    <property type="match status" value="1"/>
</dbReference>
<dbReference type="GO" id="GO:0000155">
    <property type="term" value="F:phosphorelay sensor kinase activity"/>
    <property type="evidence" value="ECO:0007669"/>
    <property type="project" value="InterPro"/>
</dbReference>
<dbReference type="Proteomes" id="UP001165306">
    <property type="component" value="Unassembled WGS sequence"/>
</dbReference>
<keyword evidence="8 13" id="KW-0067">ATP-binding</keyword>
<evidence type="ECO:0000256" key="7">
    <source>
        <dbReference type="ARBA" id="ARBA00022777"/>
    </source>
</evidence>
<keyword evidence="10" id="KW-0812">Transmembrane</keyword>
<dbReference type="SUPFAM" id="SSF158472">
    <property type="entry name" value="HAMP domain-like"/>
    <property type="match status" value="1"/>
</dbReference>
<keyword evidence="5" id="KW-0808">Transferase</keyword>
<name>A0AA41WF65_9BACT</name>
<evidence type="ECO:0000256" key="4">
    <source>
        <dbReference type="ARBA" id="ARBA00022553"/>
    </source>
</evidence>
<evidence type="ECO:0000259" key="12">
    <source>
        <dbReference type="PROSITE" id="PS50885"/>
    </source>
</evidence>
<comment type="catalytic activity">
    <reaction evidence="1">
        <text>ATP + protein L-histidine = ADP + protein N-phospho-L-histidine.</text>
        <dbReference type="EC" id="2.7.13.3"/>
    </reaction>
</comment>
<dbReference type="InterPro" id="IPR005467">
    <property type="entry name" value="His_kinase_dom"/>
</dbReference>
<dbReference type="Gene3D" id="3.30.565.10">
    <property type="entry name" value="Histidine kinase-like ATPase, C-terminal domain"/>
    <property type="match status" value="1"/>
</dbReference>
<evidence type="ECO:0000256" key="9">
    <source>
        <dbReference type="ARBA" id="ARBA00023012"/>
    </source>
</evidence>
<dbReference type="Gene3D" id="1.20.5.1930">
    <property type="match status" value="1"/>
</dbReference>
<dbReference type="PROSITE" id="PS50885">
    <property type="entry name" value="HAMP"/>
    <property type="match status" value="1"/>
</dbReference>
<feature type="transmembrane region" description="Helical" evidence="10">
    <location>
        <begin position="58"/>
        <end position="78"/>
    </location>
</feature>
<evidence type="ECO:0000313" key="14">
    <source>
        <dbReference type="Proteomes" id="UP001165306"/>
    </source>
</evidence>
<dbReference type="InterPro" id="IPR036890">
    <property type="entry name" value="HATPase_C_sf"/>
</dbReference>
<dbReference type="InterPro" id="IPR003660">
    <property type="entry name" value="HAMP_dom"/>
</dbReference>
<dbReference type="SMART" id="SM00387">
    <property type="entry name" value="HATPase_c"/>
    <property type="match status" value="1"/>
</dbReference>
<keyword evidence="14" id="KW-1185">Reference proteome</keyword>
<dbReference type="GO" id="GO:0016020">
    <property type="term" value="C:membrane"/>
    <property type="evidence" value="ECO:0007669"/>
    <property type="project" value="UniProtKB-SubCell"/>
</dbReference>
<dbReference type="AlphaFoldDB" id="A0AA41WF65"/>